<protein>
    <recommendedName>
        <fullName evidence="2">LNS2/PITP domain-containing protein</fullName>
    </recommendedName>
</protein>
<dbReference type="Pfam" id="PF04571">
    <property type="entry name" value="Lipin_N"/>
    <property type="match status" value="1"/>
</dbReference>
<sequence length="335" mass="36152">MRQALSAILPDTNTATLSGAVDIIAVRSADGTLATTAWHVRFGLLKVVQSRERPVTIRVNGVEADEKSCRMVLSAAGEGRFVAGSAQKAPGVAGGSDEQALAAHPPPDWLRCLRLQGGRNEVCFSVRSRLHGETETEGHLSLASSLSFSWEPSSRLVISDIDGTVTRSDVRGNILPAIGWDDYAHEGVAQLYTAIAARGFCVVYLSSRNIGLADRTKQYISGLRQHRAGGETVDSLPEGPVITSPSRMADALIREFDHTAHLFKIDILEQARADLGAYEAAGIPRERIFIVDKETRLAVAQQPQQSQAAAEHTGDARHSYRTLLASVEDMFPTVS</sequence>
<dbReference type="RefSeq" id="XP_005768995.1">
    <property type="nucleotide sequence ID" value="XM_005768938.1"/>
</dbReference>
<dbReference type="GeneID" id="17262714"/>
<dbReference type="PANTHER" id="PTHR12181:SF12">
    <property type="entry name" value="PHOSPHATIDATE PHOSPHATASE"/>
    <property type="match status" value="1"/>
</dbReference>
<proteinExistence type="inferred from homology"/>
<dbReference type="HOGENOM" id="CLU_830103_0_0_1"/>
<evidence type="ECO:0000259" key="2">
    <source>
        <dbReference type="SMART" id="SM00775"/>
    </source>
</evidence>
<dbReference type="InterPro" id="IPR036412">
    <property type="entry name" value="HAD-like_sf"/>
</dbReference>
<reference evidence="4" key="1">
    <citation type="journal article" date="2013" name="Nature">
        <title>Pan genome of the phytoplankton Emiliania underpins its global distribution.</title>
        <authorList>
            <person name="Read B.A."/>
            <person name="Kegel J."/>
            <person name="Klute M.J."/>
            <person name="Kuo A."/>
            <person name="Lefebvre S.C."/>
            <person name="Maumus F."/>
            <person name="Mayer C."/>
            <person name="Miller J."/>
            <person name="Monier A."/>
            <person name="Salamov A."/>
            <person name="Young J."/>
            <person name="Aguilar M."/>
            <person name="Claverie J.M."/>
            <person name="Frickenhaus S."/>
            <person name="Gonzalez K."/>
            <person name="Herman E.K."/>
            <person name="Lin Y.C."/>
            <person name="Napier J."/>
            <person name="Ogata H."/>
            <person name="Sarno A.F."/>
            <person name="Shmutz J."/>
            <person name="Schroeder D."/>
            <person name="de Vargas C."/>
            <person name="Verret F."/>
            <person name="von Dassow P."/>
            <person name="Valentin K."/>
            <person name="Van de Peer Y."/>
            <person name="Wheeler G."/>
            <person name="Dacks J.B."/>
            <person name="Delwiche C.F."/>
            <person name="Dyhrman S.T."/>
            <person name="Glockner G."/>
            <person name="John U."/>
            <person name="Richards T."/>
            <person name="Worden A.Z."/>
            <person name="Zhang X."/>
            <person name="Grigoriev I.V."/>
            <person name="Allen A.E."/>
            <person name="Bidle K."/>
            <person name="Borodovsky M."/>
            <person name="Bowler C."/>
            <person name="Brownlee C."/>
            <person name="Cock J.M."/>
            <person name="Elias M."/>
            <person name="Gladyshev V.N."/>
            <person name="Groth M."/>
            <person name="Guda C."/>
            <person name="Hadaegh A."/>
            <person name="Iglesias-Rodriguez M.D."/>
            <person name="Jenkins J."/>
            <person name="Jones B.M."/>
            <person name="Lawson T."/>
            <person name="Leese F."/>
            <person name="Lindquist E."/>
            <person name="Lobanov A."/>
            <person name="Lomsadze A."/>
            <person name="Malik S.B."/>
            <person name="Marsh M.E."/>
            <person name="Mackinder L."/>
            <person name="Mock T."/>
            <person name="Mueller-Roeber B."/>
            <person name="Pagarete A."/>
            <person name="Parker M."/>
            <person name="Probert I."/>
            <person name="Quesneville H."/>
            <person name="Raines C."/>
            <person name="Rensing S.A."/>
            <person name="Riano-Pachon D.M."/>
            <person name="Richier S."/>
            <person name="Rokitta S."/>
            <person name="Shiraiwa Y."/>
            <person name="Soanes D.M."/>
            <person name="van der Giezen M."/>
            <person name="Wahlund T.M."/>
            <person name="Williams B."/>
            <person name="Wilson W."/>
            <person name="Wolfe G."/>
            <person name="Wurch L.L."/>
        </authorList>
    </citation>
    <scope>NUCLEOTIDE SEQUENCE</scope>
</reference>
<dbReference type="InterPro" id="IPR013209">
    <property type="entry name" value="LNS2"/>
</dbReference>
<evidence type="ECO:0000313" key="4">
    <source>
        <dbReference type="Proteomes" id="UP000013827"/>
    </source>
</evidence>
<dbReference type="InterPro" id="IPR026058">
    <property type="entry name" value="LIPIN"/>
</dbReference>
<dbReference type="OMA" id="YTQDHIC"/>
<name>A0A0D3IZ81_EMIH1</name>
<dbReference type="SUPFAM" id="SSF56784">
    <property type="entry name" value="HAD-like"/>
    <property type="match status" value="1"/>
</dbReference>
<accession>A0A0D3IZ81</accession>
<dbReference type="STRING" id="2903.R1E0M2"/>
<dbReference type="PANTHER" id="PTHR12181">
    <property type="entry name" value="LIPIN"/>
    <property type="match status" value="1"/>
</dbReference>
<dbReference type="InterPro" id="IPR023214">
    <property type="entry name" value="HAD_sf"/>
</dbReference>
<dbReference type="Proteomes" id="UP000013827">
    <property type="component" value="Unassembled WGS sequence"/>
</dbReference>
<dbReference type="eggNOG" id="KOG2116">
    <property type="taxonomic scope" value="Eukaryota"/>
</dbReference>
<organism evidence="3 4">
    <name type="scientific">Emiliania huxleyi (strain CCMP1516)</name>
    <dbReference type="NCBI Taxonomy" id="280463"/>
    <lineage>
        <taxon>Eukaryota</taxon>
        <taxon>Haptista</taxon>
        <taxon>Haptophyta</taxon>
        <taxon>Prymnesiophyceae</taxon>
        <taxon>Isochrysidales</taxon>
        <taxon>Noelaerhabdaceae</taxon>
        <taxon>Emiliania</taxon>
    </lineage>
</organism>
<dbReference type="Pfam" id="PF08235">
    <property type="entry name" value="LNS2"/>
    <property type="match status" value="1"/>
</dbReference>
<keyword evidence="4" id="KW-1185">Reference proteome</keyword>
<reference evidence="3" key="2">
    <citation type="submission" date="2024-10" db="UniProtKB">
        <authorList>
            <consortium name="EnsemblProtists"/>
        </authorList>
    </citation>
    <scope>IDENTIFICATION</scope>
</reference>
<dbReference type="EnsemblProtists" id="EOD16566">
    <property type="protein sequence ID" value="EOD16566"/>
    <property type="gene ID" value="EMIHUDRAFT_244938"/>
</dbReference>
<feature type="domain" description="LNS2/PITP" evidence="2">
    <location>
        <begin position="156"/>
        <end position="300"/>
    </location>
</feature>
<dbReference type="KEGG" id="ehx:EMIHUDRAFT_244938"/>
<evidence type="ECO:0000313" key="3">
    <source>
        <dbReference type="EnsemblProtists" id="EOD16566"/>
    </source>
</evidence>
<dbReference type="AlphaFoldDB" id="A0A0D3IZ81"/>
<evidence type="ECO:0000256" key="1">
    <source>
        <dbReference type="ARBA" id="ARBA00005476"/>
    </source>
</evidence>
<dbReference type="PaxDb" id="2903-EOD16566"/>
<dbReference type="InterPro" id="IPR007651">
    <property type="entry name" value="Lipin_N"/>
</dbReference>
<comment type="similarity">
    <text evidence="1">Belongs to the lipin family.</text>
</comment>
<dbReference type="GO" id="GO:0008195">
    <property type="term" value="F:phosphatidate phosphatase activity"/>
    <property type="evidence" value="ECO:0007669"/>
    <property type="project" value="TreeGrafter"/>
</dbReference>
<dbReference type="InterPro" id="IPR031315">
    <property type="entry name" value="LNS2/PITP"/>
</dbReference>
<dbReference type="SMART" id="SM00775">
    <property type="entry name" value="LNS2"/>
    <property type="match status" value="1"/>
</dbReference>
<dbReference type="Gene3D" id="3.40.50.1000">
    <property type="entry name" value="HAD superfamily/HAD-like"/>
    <property type="match status" value="1"/>
</dbReference>